<name>A0A318EBE6_9GAMM</name>
<accession>A0A318EBE6</accession>
<dbReference type="AlphaFoldDB" id="A0A318EBE6"/>
<sequence>MGRLAEYMRLLAGLFGQEHAVHFANLESGSTVVVSRIDYEARPKVLERVQRARSADISDDGELGKIVVEINRYLRADNAEGKLYWGQAQILEFPGKKAPIPQEVGPFNKHTILHGILMRIGGEDDTSHGLLKDFEGRTWKCQMTRDMAIQIAKYLYTTPLKLSGEGRWFRSEDANWALKVLKANEYETLPEISLTDSVAQLRAITADSDRHPLRDVSSLLSERKDH</sequence>
<dbReference type="EMBL" id="QICN01000006">
    <property type="protein sequence ID" value="PXV67044.1"/>
    <property type="molecule type" value="Genomic_DNA"/>
</dbReference>
<organism evidence="1 2">
    <name type="scientific">Sinimarinibacterium flocculans</name>
    <dbReference type="NCBI Taxonomy" id="985250"/>
    <lineage>
        <taxon>Bacteria</taxon>
        <taxon>Pseudomonadati</taxon>
        <taxon>Pseudomonadota</taxon>
        <taxon>Gammaproteobacteria</taxon>
        <taxon>Nevskiales</taxon>
        <taxon>Nevskiaceae</taxon>
        <taxon>Sinimarinibacterium</taxon>
    </lineage>
</organism>
<dbReference type="OrthoDB" id="5947241at2"/>
<reference evidence="1 2" key="1">
    <citation type="submission" date="2018-04" db="EMBL/GenBank/DDBJ databases">
        <title>Genomic Encyclopedia of Type Strains, Phase IV (KMG-IV): sequencing the most valuable type-strain genomes for metagenomic binning, comparative biology and taxonomic classification.</title>
        <authorList>
            <person name="Goeker M."/>
        </authorList>
    </citation>
    <scope>NUCLEOTIDE SEQUENCE [LARGE SCALE GENOMIC DNA]</scope>
    <source>
        <strain evidence="1 2">DSM 104150</strain>
    </source>
</reference>
<evidence type="ECO:0000313" key="1">
    <source>
        <dbReference type="EMBL" id="PXV67044.1"/>
    </source>
</evidence>
<gene>
    <name evidence="1" type="ORF">C8D93_10617</name>
</gene>
<keyword evidence="2" id="KW-1185">Reference proteome</keyword>
<dbReference type="RefSeq" id="WP_110265368.1">
    <property type="nucleotide sequence ID" value="NZ_CAKZQT010000017.1"/>
</dbReference>
<comment type="caution">
    <text evidence="1">The sequence shown here is derived from an EMBL/GenBank/DDBJ whole genome shotgun (WGS) entry which is preliminary data.</text>
</comment>
<protein>
    <submittedName>
        <fullName evidence="1">Uncharacterized protein</fullName>
    </submittedName>
</protein>
<dbReference type="Proteomes" id="UP000248330">
    <property type="component" value="Unassembled WGS sequence"/>
</dbReference>
<proteinExistence type="predicted"/>
<evidence type="ECO:0000313" key="2">
    <source>
        <dbReference type="Proteomes" id="UP000248330"/>
    </source>
</evidence>